<reference evidence="3 4" key="1">
    <citation type="submission" date="2021-09" db="EMBL/GenBank/DDBJ databases">
        <title>The complete genome sequence of a new microorganism.</title>
        <authorList>
            <person name="Zi Z."/>
        </authorList>
    </citation>
    <scope>NUCLEOTIDE SEQUENCE [LARGE SCALE GENOMIC DNA]</scope>
    <source>
        <strain evidence="3 4">WGZ8</strain>
    </source>
</reference>
<dbReference type="RefSeq" id="WP_224311895.1">
    <property type="nucleotide sequence ID" value="NZ_JAIRBM010000003.1"/>
</dbReference>
<dbReference type="Proteomes" id="UP000704176">
    <property type="component" value="Unassembled WGS sequence"/>
</dbReference>
<accession>A0ABS7VJP3</accession>
<feature type="signal peptide" evidence="2">
    <location>
        <begin position="1"/>
        <end position="23"/>
    </location>
</feature>
<feature type="compositionally biased region" description="Basic residues" evidence="1">
    <location>
        <begin position="77"/>
        <end position="90"/>
    </location>
</feature>
<evidence type="ECO:0000313" key="3">
    <source>
        <dbReference type="EMBL" id="MBZ6075737.1"/>
    </source>
</evidence>
<evidence type="ECO:0000256" key="1">
    <source>
        <dbReference type="SAM" id="MobiDB-lite"/>
    </source>
</evidence>
<feature type="chain" id="PRO_5046977580" description="Glycine zipper domain-containing protein" evidence="2">
    <location>
        <begin position="24"/>
        <end position="90"/>
    </location>
</feature>
<name>A0ABS7VJP3_9HYPH</name>
<proteinExistence type="predicted"/>
<evidence type="ECO:0008006" key="5">
    <source>
        <dbReference type="Google" id="ProtNLM"/>
    </source>
</evidence>
<evidence type="ECO:0000313" key="4">
    <source>
        <dbReference type="Proteomes" id="UP000704176"/>
    </source>
</evidence>
<feature type="region of interest" description="Disordered" evidence="1">
    <location>
        <begin position="71"/>
        <end position="90"/>
    </location>
</feature>
<sequence length="90" mass="8725">MKSYILLATFGAAVLSMPAAAQAQGIVRGAEQGAAVGNRAAGPVGGAVGGAVGGVTGGVVGGVKGVLGIPQNTGSVQRHHTKIKKQTVHR</sequence>
<comment type="caution">
    <text evidence="3">The sequence shown here is derived from an EMBL/GenBank/DDBJ whole genome shotgun (WGS) entry which is preliminary data.</text>
</comment>
<organism evidence="3 4">
    <name type="scientific">Microvirga puerhi</name>
    <dbReference type="NCBI Taxonomy" id="2876078"/>
    <lineage>
        <taxon>Bacteria</taxon>
        <taxon>Pseudomonadati</taxon>
        <taxon>Pseudomonadota</taxon>
        <taxon>Alphaproteobacteria</taxon>
        <taxon>Hyphomicrobiales</taxon>
        <taxon>Methylobacteriaceae</taxon>
        <taxon>Microvirga</taxon>
    </lineage>
</organism>
<gene>
    <name evidence="3" type="ORF">K9B37_05475</name>
</gene>
<protein>
    <recommendedName>
        <fullName evidence="5">Glycine zipper domain-containing protein</fullName>
    </recommendedName>
</protein>
<dbReference type="EMBL" id="JAIRBM010000003">
    <property type="protein sequence ID" value="MBZ6075737.1"/>
    <property type="molecule type" value="Genomic_DNA"/>
</dbReference>
<keyword evidence="4" id="KW-1185">Reference proteome</keyword>
<evidence type="ECO:0000256" key="2">
    <source>
        <dbReference type="SAM" id="SignalP"/>
    </source>
</evidence>
<keyword evidence="2" id="KW-0732">Signal</keyword>